<comment type="caution">
    <text evidence="1">The sequence shown here is derived from an EMBL/GenBank/DDBJ whole genome shotgun (WGS) entry which is preliminary data.</text>
</comment>
<dbReference type="EMBL" id="BORU01000003">
    <property type="protein sequence ID" value="GIO56993.1"/>
    <property type="molecule type" value="Genomic_DNA"/>
</dbReference>
<name>A0ABQ4LKE5_9BACL</name>
<keyword evidence="2" id="KW-1185">Reference proteome</keyword>
<evidence type="ECO:0000313" key="2">
    <source>
        <dbReference type="Proteomes" id="UP000676601"/>
    </source>
</evidence>
<proteinExistence type="predicted"/>
<organism evidence="1 2">
    <name type="scientific">Paenibacillus cineris</name>
    <dbReference type="NCBI Taxonomy" id="237530"/>
    <lineage>
        <taxon>Bacteria</taxon>
        <taxon>Bacillati</taxon>
        <taxon>Bacillota</taxon>
        <taxon>Bacilli</taxon>
        <taxon>Bacillales</taxon>
        <taxon>Paenibacillaceae</taxon>
        <taxon>Paenibacillus</taxon>
    </lineage>
</organism>
<dbReference type="Proteomes" id="UP000676601">
    <property type="component" value="Unassembled WGS sequence"/>
</dbReference>
<evidence type="ECO:0000313" key="1">
    <source>
        <dbReference type="EMBL" id="GIO56993.1"/>
    </source>
</evidence>
<gene>
    <name evidence="1" type="ORF">J21TS7_53110</name>
</gene>
<accession>A0ABQ4LKE5</accession>
<reference evidence="1 2" key="1">
    <citation type="submission" date="2021-03" db="EMBL/GenBank/DDBJ databases">
        <title>Antimicrobial resistance genes in bacteria isolated from Japanese honey, and their potential for conferring macrolide and lincosamide resistance in the American foulbrood pathogen Paenibacillus larvae.</title>
        <authorList>
            <person name="Okamoto M."/>
            <person name="Kumagai M."/>
            <person name="Kanamori H."/>
            <person name="Takamatsu D."/>
        </authorList>
    </citation>
    <scope>NUCLEOTIDE SEQUENCE [LARGE SCALE GENOMIC DNA]</scope>
    <source>
        <strain evidence="1 2">J21TS7</strain>
    </source>
</reference>
<protein>
    <submittedName>
        <fullName evidence="1">Uncharacterized protein</fullName>
    </submittedName>
</protein>
<sequence>MFLNKLLNTYTFSITGTRREYFAEKLKRLVHLAPNEQVFLDTVFDYEDDRGLLRKIDSCLLTD</sequence>